<dbReference type="Proteomes" id="UP000215441">
    <property type="component" value="Unassembled WGS sequence"/>
</dbReference>
<name>A0A235EIQ1_9BURK</name>
<dbReference type="EMBL" id="NOIG01000011">
    <property type="protein sequence ID" value="OYD48870.1"/>
    <property type="molecule type" value="Genomic_DNA"/>
</dbReference>
<evidence type="ECO:0000313" key="1">
    <source>
        <dbReference type="EMBL" id="OYD48870.1"/>
    </source>
</evidence>
<dbReference type="RefSeq" id="WP_094291092.1">
    <property type="nucleotide sequence ID" value="NZ_NOIG01000011.1"/>
</dbReference>
<organism evidence="1 2">
    <name type="scientific">Acidovorax kalamii</name>
    <dbReference type="NCBI Taxonomy" id="2004485"/>
    <lineage>
        <taxon>Bacteria</taxon>
        <taxon>Pseudomonadati</taxon>
        <taxon>Pseudomonadota</taxon>
        <taxon>Betaproteobacteria</taxon>
        <taxon>Burkholderiales</taxon>
        <taxon>Comamonadaceae</taxon>
        <taxon>Acidovorax</taxon>
    </lineage>
</organism>
<sequence length="138" mass="14994">MAALTGSLRPIVAPTPTDQLLPFEKALLQATASALQPAEAVLLAKQVDCINHIRRPSDWKRIEFQCKRWFLVRWPAQLLFDRTEAFRIATIACQFGVKDALVDVWAEGGHVSALESAVGLSGLSIAGPLNILGVHPAI</sequence>
<dbReference type="OrthoDB" id="8810227at2"/>
<comment type="caution">
    <text evidence="1">The sequence shown here is derived from an EMBL/GenBank/DDBJ whole genome shotgun (WGS) entry which is preliminary data.</text>
</comment>
<proteinExistence type="predicted"/>
<reference evidence="1 2" key="1">
    <citation type="submission" date="2017-07" db="EMBL/GenBank/DDBJ databases">
        <title>Acidovorax KNDSW TSA 6 genome sequence and assembly.</title>
        <authorList>
            <person name="Mayilraj S."/>
        </authorList>
    </citation>
    <scope>NUCLEOTIDE SEQUENCE [LARGE SCALE GENOMIC DNA]</scope>
    <source>
        <strain evidence="1 2">KNDSW-TSA6</strain>
    </source>
</reference>
<accession>A0A235EIQ1</accession>
<protein>
    <submittedName>
        <fullName evidence="1">Uncharacterized protein</fullName>
    </submittedName>
</protein>
<gene>
    <name evidence="1" type="ORF">CBY09_18855</name>
</gene>
<evidence type="ECO:0000313" key="2">
    <source>
        <dbReference type="Proteomes" id="UP000215441"/>
    </source>
</evidence>
<keyword evidence="2" id="KW-1185">Reference proteome</keyword>
<dbReference type="AlphaFoldDB" id="A0A235EIQ1"/>